<accession>A0A3M7R7Y8</accession>
<organism evidence="1 2">
    <name type="scientific">Brachionus plicatilis</name>
    <name type="common">Marine rotifer</name>
    <name type="synonym">Brachionus muelleri</name>
    <dbReference type="NCBI Taxonomy" id="10195"/>
    <lineage>
        <taxon>Eukaryota</taxon>
        <taxon>Metazoa</taxon>
        <taxon>Spiralia</taxon>
        <taxon>Gnathifera</taxon>
        <taxon>Rotifera</taxon>
        <taxon>Eurotatoria</taxon>
        <taxon>Monogononta</taxon>
        <taxon>Pseudotrocha</taxon>
        <taxon>Ploima</taxon>
        <taxon>Brachionidae</taxon>
        <taxon>Brachionus</taxon>
    </lineage>
</organism>
<sequence>MHSKVNTTETFLAFLREKLRAELLQTNNKIQLIFFVFKKWLMNGTPCLPPSSTPPRVSSHYVQRATIGDLSCRTPPQASLAVAFL</sequence>
<dbReference type="EMBL" id="REGN01004000">
    <property type="protein sequence ID" value="RNA19660.1"/>
    <property type="molecule type" value="Genomic_DNA"/>
</dbReference>
<reference evidence="1 2" key="1">
    <citation type="journal article" date="2018" name="Sci. Rep.">
        <title>Genomic signatures of local adaptation to the degree of environmental predictability in rotifers.</title>
        <authorList>
            <person name="Franch-Gras L."/>
            <person name="Hahn C."/>
            <person name="Garcia-Roger E.M."/>
            <person name="Carmona M.J."/>
            <person name="Serra M."/>
            <person name="Gomez A."/>
        </authorList>
    </citation>
    <scope>NUCLEOTIDE SEQUENCE [LARGE SCALE GENOMIC DNA]</scope>
    <source>
        <strain evidence="1">HYR1</strain>
    </source>
</reference>
<proteinExistence type="predicted"/>
<dbReference type="Proteomes" id="UP000276133">
    <property type="component" value="Unassembled WGS sequence"/>
</dbReference>
<evidence type="ECO:0000313" key="1">
    <source>
        <dbReference type="EMBL" id="RNA19660.1"/>
    </source>
</evidence>
<comment type="caution">
    <text evidence="1">The sequence shown here is derived from an EMBL/GenBank/DDBJ whole genome shotgun (WGS) entry which is preliminary data.</text>
</comment>
<gene>
    <name evidence="1" type="ORF">BpHYR1_022691</name>
</gene>
<keyword evidence="2" id="KW-1185">Reference proteome</keyword>
<dbReference type="AlphaFoldDB" id="A0A3M7R7Y8"/>
<protein>
    <submittedName>
        <fullName evidence="1">Uncharacterized protein</fullName>
    </submittedName>
</protein>
<evidence type="ECO:0000313" key="2">
    <source>
        <dbReference type="Proteomes" id="UP000276133"/>
    </source>
</evidence>
<name>A0A3M7R7Y8_BRAPC</name>